<sequence>MIIDLDGRQIEVEDGDIQSFLMMVNPPQPDGAEVVADRMDAAIQRLTEGLRNVLLTLKQDPVPPVVVDMTEPLANLADGIKQMKPKEPKPVKTIVVTDIERGRDGLIVSCNLEVKR</sequence>
<evidence type="ECO:0000313" key="1">
    <source>
        <dbReference type="EMBL" id="CAB4141141.1"/>
    </source>
</evidence>
<protein>
    <submittedName>
        <fullName evidence="1">Uncharacterized protein</fullName>
    </submittedName>
</protein>
<name>A0A6J5M4M1_9CAUD</name>
<proteinExistence type="predicted"/>
<reference evidence="1" key="1">
    <citation type="submission" date="2020-04" db="EMBL/GenBank/DDBJ databases">
        <authorList>
            <person name="Chiriac C."/>
            <person name="Salcher M."/>
            <person name="Ghai R."/>
            <person name="Kavagutti S V."/>
        </authorList>
    </citation>
    <scope>NUCLEOTIDE SEQUENCE</scope>
</reference>
<gene>
    <name evidence="1" type="ORF">UFOVP412_37</name>
</gene>
<accession>A0A6J5M4M1</accession>
<organism evidence="1">
    <name type="scientific">uncultured Caudovirales phage</name>
    <dbReference type="NCBI Taxonomy" id="2100421"/>
    <lineage>
        <taxon>Viruses</taxon>
        <taxon>Duplodnaviria</taxon>
        <taxon>Heunggongvirae</taxon>
        <taxon>Uroviricota</taxon>
        <taxon>Caudoviricetes</taxon>
        <taxon>Peduoviridae</taxon>
        <taxon>Maltschvirus</taxon>
        <taxon>Maltschvirus maltsch</taxon>
    </lineage>
</organism>
<dbReference type="EMBL" id="LR796387">
    <property type="protein sequence ID" value="CAB4141141.1"/>
    <property type="molecule type" value="Genomic_DNA"/>
</dbReference>